<accession>A0A8J5LDH6</accession>
<keyword evidence="3" id="KW-1185">Reference proteome</keyword>
<dbReference type="InterPro" id="IPR003676">
    <property type="entry name" value="SAUR_fam"/>
</dbReference>
<evidence type="ECO:0000313" key="2">
    <source>
        <dbReference type="EMBL" id="KAG6509862.1"/>
    </source>
</evidence>
<comment type="caution">
    <text evidence="2">The sequence shown here is derived from an EMBL/GenBank/DDBJ whole genome shotgun (WGS) entry which is preliminary data.</text>
</comment>
<evidence type="ECO:0008006" key="4">
    <source>
        <dbReference type="Google" id="ProtNLM"/>
    </source>
</evidence>
<gene>
    <name evidence="2" type="ORF">ZIOFF_027869</name>
</gene>
<evidence type="ECO:0000256" key="1">
    <source>
        <dbReference type="ARBA" id="ARBA00006974"/>
    </source>
</evidence>
<comment type="similarity">
    <text evidence="1">Belongs to the ARG7 family.</text>
</comment>
<organism evidence="2 3">
    <name type="scientific">Zingiber officinale</name>
    <name type="common">Ginger</name>
    <name type="synonym">Amomum zingiber</name>
    <dbReference type="NCBI Taxonomy" id="94328"/>
    <lineage>
        <taxon>Eukaryota</taxon>
        <taxon>Viridiplantae</taxon>
        <taxon>Streptophyta</taxon>
        <taxon>Embryophyta</taxon>
        <taxon>Tracheophyta</taxon>
        <taxon>Spermatophyta</taxon>
        <taxon>Magnoliopsida</taxon>
        <taxon>Liliopsida</taxon>
        <taxon>Zingiberales</taxon>
        <taxon>Zingiberaceae</taxon>
        <taxon>Zingiber</taxon>
    </lineage>
</organism>
<dbReference type="Pfam" id="PF02519">
    <property type="entry name" value="Auxin_inducible"/>
    <property type="match status" value="1"/>
</dbReference>
<protein>
    <recommendedName>
        <fullName evidence="4">Auxin-responsive protein SAUR36</fullName>
    </recommendedName>
</protein>
<dbReference type="GO" id="GO:0009733">
    <property type="term" value="P:response to auxin"/>
    <property type="evidence" value="ECO:0007669"/>
    <property type="project" value="InterPro"/>
</dbReference>
<evidence type="ECO:0000313" key="3">
    <source>
        <dbReference type="Proteomes" id="UP000734854"/>
    </source>
</evidence>
<proteinExistence type="inferred from homology"/>
<dbReference type="PANTHER" id="PTHR31175:SF82">
    <property type="entry name" value="AUXIN-RESPONSIVE PROTEIN SAUR65"/>
    <property type="match status" value="1"/>
</dbReference>
<dbReference type="PANTHER" id="PTHR31175">
    <property type="entry name" value="AUXIN-RESPONSIVE FAMILY PROTEIN"/>
    <property type="match status" value="1"/>
</dbReference>
<dbReference type="Proteomes" id="UP000734854">
    <property type="component" value="Unassembled WGS sequence"/>
</dbReference>
<dbReference type="AlphaFoldDB" id="A0A8J5LDH6"/>
<sequence>MVSHLSLGPWNAYARTYPYKNYDGSLPFLCARVQHCHLASEKLRSHVFLWPAMLNPMRLIKMVRKWQKLAALGRRRIKSERPENRDGEAGPPWSATVASKGHVFVYTADGKRFMVPLKYLSSGVFRELLQRSEEEFGLPADGPITLPCGAACMESVISFLHGRGNSNAERVVLDTISCGGGVGRCTEAAAGKGGVSRHLILYGF</sequence>
<reference evidence="2 3" key="1">
    <citation type="submission" date="2020-08" db="EMBL/GenBank/DDBJ databases">
        <title>Plant Genome Project.</title>
        <authorList>
            <person name="Zhang R.-G."/>
        </authorList>
    </citation>
    <scope>NUCLEOTIDE SEQUENCE [LARGE SCALE GENOMIC DNA]</scope>
    <source>
        <tissue evidence="2">Rhizome</tissue>
    </source>
</reference>
<name>A0A8J5LDH6_ZINOF</name>
<dbReference type="EMBL" id="JACMSC010000008">
    <property type="protein sequence ID" value="KAG6509862.1"/>
    <property type="molecule type" value="Genomic_DNA"/>
</dbReference>